<reference evidence="2" key="1">
    <citation type="submission" date="2014-03" db="EMBL/GenBank/DDBJ databases">
        <authorList>
            <person name="Aksoy S."/>
            <person name="Warren W."/>
            <person name="Wilson R.K."/>
        </authorList>
    </citation>
    <scope>NUCLEOTIDE SEQUENCE [LARGE SCALE GENOMIC DNA]</scope>
    <source>
        <strain evidence="2">IAEA</strain>
    </source>
</reference>
<dbReference type="VEuPathDB" id="VectorBase:GPAI005947"/>
<dbReference type="Proteomes" id="UP000092445">
    <property type="component" value="Unassembled WGS sequence"/>
</dbReference>
<name>A0A1A9Z756_GLOPL</name>
<accession>A0A1A9Z756</accession>
<keyword evidence="2" id="KW-1185">Reference proteome</keyword>
<proteinExistence type="predicted"/>
<dbReference type="AlphaFoldDB" id="A0A1A9Z756"/>
<protein>
    <submittedName>
        <fullName evidence="1">Uncharacterized protein</fullName>
    </submittedName>
</protein>
<evidence type="ECO:0000313" key="2">
    <source>
        <dbReference type="Proteomes" id="UP000092445"/>
    </source>
</evidence>
<evidence type="ECO:0000313" key="1">
    <source>
        <dbReference type="EnsemblMetazoa" id="GPAI005947-PA"/>
    </source>
</evidence>
<dbReference type="EnsemblMetazoa" id="GPAI005947-RA">
    <property type="protein sequence ID" value="GPAI005947-PA"/>
    <property type="gene ID" value="GPAI005947"/>
</dbReference>
<organism evidence="1 2">
    <name type="scientific">Glossina pallidipes</name>
    <name type="common">Tsetse fly</name>
    <dbReference type="NCBI Taxonomy" id="7398"/>
    <lineage>
        <taxon>Eukaryota</taxon>
        <taxon>Metazoa</taxon>
        <taxon>Ecdysozoa</taxon>
        <taxon>Arthropoda</taxon>
        <taxon>Hexapoda</taxon>
        <taxon>Insecta</taxon>
        <taxon>Pterygota</taxon>
        <taxon>Neoptera</taxon>
        <taxon>Endopterygota</taxon>
        <taxon>Diptera</taxon>
        <taxon>Brachycera</taxon>
        <taxon>Muscomorpha</taxon>
        <taxon>Hippoboscoidea</taxon>
        <taxon>Glossinidae</taxon>
        <taxon>Glossina</taxon>
    </lineage>
</organism>
<reference evidence="1" key="2">
    <citation type="submission" date="2020-05" db="UniProtKB">
        <authorList>
            <consortium name="EnsemblMetazoa"/>
        </authorList>
    </citation>
    <scope>IDENTIFICATION</scope>
    <source>
        <strain evidence="1">IAEA</strain>
    </source>
</reference>
<sequence>MTAFLFVGPLSSTSPPQSGTSSTLVNLDAPTRAESHRNFILKSQTQTKATQIYTTPLALKYLCQDFLESKISTQQTPRYNALFVRPQALHTGSPLALRRQRVVVVVLQFAHEVPALLAALCNDCRDQLNSVLELTLVSREYLVLQAFFSKRSDEIMQGYLNELSKERLKEGYLSNVLRHCDGLSAGLTLKILAT</sequence>